<dbReference type="Proteomes" id="UP000076502">
    <property type="component" value="Unassembled WGS sequence"/>
</dbReference>
<accession>A0A154PC06</accession>
<gene>
    <name evidence="3" type="ORF">WN55_10762</name>
</gene>
<evidence type="ECO:0000313" key="3">
    <source>
        <dbReference type="EMBL" id="KZC08740.1"/>
    </source>
</evidence>
<feature type="compositionally biased region" description="Polar residues" evidence="2">
    <location>
        <begin position="332"/>
        <end position="344"/>
    </location>
</feature>
<keyword evidence="1" id="KW-0175">Coiled coil</keyword>
<evidence type="ECO:0000256" key="2">
    <source>
        <dbReference type="SAM" id="MobiDB-lite"/>
    </source>
</evidence>
<name>A0A154PC06_DUFNO</name>
<dbReference type="AlphaFoldDB" id="A0A154PC06"/>
<feature type="coiled-coil region" evidence="1">
    <location>
        <begin position="268"/>
        <end position="296"/>
    </location>
</feature>
<evidence type="ECO:0000313" key="4">
    <source>
        <dbReference type="Proteomes" id="UP000076502"/>
    </source>
</evidence>
<reference evidence="3 4" key="1">
    <citation type="submission" date="2015-07" db="EMBL/GenBank/DDBJ databases">
        <title>The genome of Dufourea novaeangliae.</title>
        <authorList>
            <person name="Pan H."/>
            <person name="Kapheim K."/>
        </authorList>
    </citation>
    <scope>NUCLEOTIDE SEQUENCE [LARGE SCALE GENOMIC DNA]</scope>
    <source>
        <strain evidence="3">0120121106</strain>
        <tissue evidence="3">Whole body</tissue>
    </source>
</reference>
<protein>
    <submittedName>
        <fullName evidence="3">Uncharacterized protein</fullName>
    </submittedName>
</protein>
<feature type="region of interest" description="Disordered" evidence="2">
    <location>
        <begin position="314"/>
        <end position="375"/>
    </location>
</feature>
<dbReference type="EMBL" id="KQ434856">
    <property type="protein sequence ID" value="KZC08740.1"/>
    <property type="molecule type" value="Genomic_DNA"/>
</dbReference>
<organism evidence="3 4">
    <name type="scientific">Dufourea novaeangliae</name>
    <name type="common">Sweat bee</name>
    <dbReference type="NCBI Taxonomy" id="178035"/>
    <lineage>
        <taxon>Eukaryota</taxon>
        <taxon>Metazoa</taxon>
        <taxon>Ecdysozoa</taxon>
        <taxon>Arthropoda</taxon>
        <taxon>Hexapoda</taxon>
        <taxon>Insecta</taxon>
        <taxon>Pterygota</taxon>
        <taxon>Neoptera</taxon>
        <taxon>Endopterygota</taxon>
        <taxon>Hymenoptera</taxon>
        <taxon>Apocrita</taxon>
        <taxon>Aculeata</taxon>
        <taxon>Apoidea</taxon>
        <taxon>Anthophila</taxon>
        <taxon>Halictidae</taxon>
        <taxon>Rophitinae</taxon>
        <taxon>Dufourea</taxon>
    </lineage>
</organism>
<keyword evidence="4" id="KW-1185">Reference proteome</keyword>
<dbReference type="OrthoDB" id="8188574at2759"/>
<evidence type="ECO:0000256" key="1">
    <source>
        <dbReference type="SAM" id="Coils"/>
    </source>
</evidence>
<sequence>MLDEGGMELDIPGEKLANFSPKISRIPSKPARYKDESEPNMRARACVRACEQEGETNRGKGERVHPRWIGGRSDSVTSIPEPRLLSLENFFPEVFLAPAVPRNVVAFYRAAASAASLSSPEKAGSDAVLPPATARALDFTFIYPGEVTAFAIDDVDAPVNRTRGLSVKRRSNVAIAAENATCLIIPEELPTILSLIYSNIPPIKKGTDSRVGVGFRLGEHADFQVLVELGPQTETNPIGNADSKRRRDAMFSAAMRGELGPLAQAVAKYQIERKLQRELEKLKKTEEKLKATATEETQGKKTIANEWLSKWSKGMVKSSEDEASTEEISNEKGFSNSSQNNTVQRIGRPLPGSGGKGTISDLTKLYKQQSDKKNE</sequence>
<proteinExistence type="predicted"/>